<dbReference type="AlphaFoldDB" id="A0A5C8UXH4"/>
<evidence type="ECO:0000256" key="7">
    <source>
        <dbReference type="SAM" id="MobiDB-lite"/>
    </source>
</evidence>
<evidence type="ECO:0000313" key="10">
    <source>
        <dbReference type="EMBL" id="TXN32813.1"/>
    </source>
</evidence>
<feature type="transmembrane region" description="Helical" evidence="8">
    <location>
        <begin position="75"/>
        <end position="95"/>
    </location>
</feature>
<accession>A0A5C8UXH4</accession>
<evidence type="ECO:0000256" key="6">
    <source>
        <dbReference type="ARBA" id="ARBA00023136"/>
    </source>
</evidence>
<evidence type="ECO:0000256" key="3">
    <source>
        <dbReference type="ARBA" id="ARBA00022679"/>
    </source>
</evidence>
<dbReference type="GO" id="GO:0016758">
    <property type="term" value="F:hexosyltransferase activity"/>
    <property type="evidence" value="ECO:0007669"/>
    <property type="project" value="TreeGrafter"/>
</dbReference>
<dbReference type="PANTHER" id="PTHR43867:SF2">
    <property type="entry name" value="CELLULOSE SYNTHASE CATALYTIC SUBUNIT A [UDP-FORMING]"/>
    <property type="match status" value="1"/>
</dbReference>
<sequence length="769" mass="86010">MMILGTTTPARKRQWGSERRTDPLPTIHATPSDRKVTLGRLAIIATVIFWVAYVISTIVRQFIESGNTFRFTMEAVSYLVVVTFLSFSALMYLVARQGALQRFRSHVRVPRAELDRHFATHTGSMTVLVPSYAEEPQVVRQTLWSAALQEYPSLRVVLLLDDPPFPTDPVIAARLDETRALAAGIMAALRAPSERFTAAQLEFAATPESGWVDNEDVRTLSAHYGWAALWLERMAEDEDNVDHVDRFFVDQVLGGLSEEFRLIAAALLAAANEGSAPARARMTELYRRLAWTFSAEVRTFERKLYASVSHEANKAMNLNSYIGLMGASYRHESTPNGTVLRRVERSELGDLDVPDSEYLLTLDADSLLLRDYCLRLVHLLEQPENARVAVTQTPYSSFRGAGTRIERLAGATTDLQHILHQGMSHFGATFWVGANAVIRKRALEDIVETEQVGGFEIRRYVQDRTVIEDTESSIDLGTHGWTLVNYPERLSYSATPPDFGSLIVQRRRWANGGLLILPKLWRQMAERKRNGQRISRIELALRLNYMASIAWASFGLVFLLAYPYDSRLLSPLVLFAALPYFLAMGSDLRSAGYRFSDVLRIYGFNLILLPVNLAGVFKSLQQAITGKKIPFARTPKVKNRTAAPVPYVVAPYLIIAFSVFTLWRDIVEQNWGNAAFAAFNAVLATWATLSYIGVFNSIVDVWVGMTGWLFVDKPRRSTAKEDQQTESPIDWRAVLYHGHPGADLPDALRSDQHSTGASEAASANGQVAA</sequence>
<protein>
    <submittedName>
        <fullName evidence="10">Glycosyltransferase</fullName>
    </submittedName>
</protein>
<dbReference type="RefSeq" id="WP_147781615.1">
    <property type="nucleotide sequence ID" value="NZ_VRMG01000001.1"/>
</dbReference>
<feature type="region of interest" description="Disordered" evidence="7">
    <location>
        <begin position="1"/>
        <end position="24"/>
    </location>
</feature>
<feature type="transmembrane region" description="Helical" evidence="8">
    <location>
        <begin position="41"/>
        <end position="63"/>
    </location>
</feature>
<feature type="region of interest" description="Disordered" evidence="7">
    <location>
        <begin position="742"/>
        <end position="769"/>
    </location>
</feature>
<evidence type="ECO:0000259" key="9">
    <source>
        <dbReference type="Pfam" id="PF13632"/>
    </source>
</evidence>
<evidence type="ECO:0000313" key="11">
    <source>
        <dbReference type="Proteomes" id="UP000321379"/>
    </source>
</evidence>
<dbReference type="GO" id="GO:0005886">
    <property type="term" value="C:plasma membrane"/>
    <property type="evidence" value="ECO:0007669"/>
    <property type="project" value="TreeGrafter"/>
</dbReference>
<feature type="domain" description="Glycosyltransferase 2-like" evidence="9">
    <location>
        <begin position="359"/>
        <end position="583"/>
    </location>
</feature>
<feature type="transmembrane region" description="Helical" evidence="8">
    <location>
        <begin position="598"/>
        <end position="617"/>
    </location>
</feature>
<proteinExistence type="predicted"/>
<keyword evidence="5 8" id="KW-1133">Transmembrane helix</keyword>
<dbReference type="InterPro" id="IPR029044">
    <property type="entry name" value="Nucleotide-diphossugar_trans"/>
</dbReference>
<gene>
    <name evidence="10" type="ORF">FVP33_00135</name>
</gene>
<feature type="transmembrane region" description="Helical" evidence="8">
    <location>
        <begin position="543"/>
        <end position="562"/>
    </location>
</feature>
<keyword evidence="11" id="KW-1185">Reference proteome</keyword>
<keyword evidence="6 8" id="KW-0472">Membrane</keyword>
<evidence type="ECO:0000256" key="5">
    <source>
        <dbReference type="ARBA" id="ARBA00022989"/>
    </source>
</evidence>
<keyword evidence="2" id="KW-0328">Glycosyltransferase</keyword>
<evidence type="ECO:0000256" key="8">
    <source>
        <dbReference type="SAM" id="Phobius"/>
    </source>
</evidence>
<dbReference type="PANTHER" id="PTHR43867">
    <property type="entry name" value="CELLULOSE SYNTHASE CATALYTIC SUBUNIT A [UDP-FORMING]"/>
    <property type="match status" value="1"/>
</dbReference>
<evidence type="ECO:0000256" key="2">
    <source>
        <dbReference type="ARBA" id="ARBA00022676"/>
    </source>
</evidence>
<dbReference type="InterPro" id="IPR050321">
    <property type="entry name" value="Glycosyltr_2/OpgH_subfam"/>
</dbReference>
<dbReference type="Proteomes" id="UP000321379">
    <property type="component" value="Unassembled WGS sequence"/>
</dbReference>
<feature type="compositionally biased region" description="Polar residues" evidence="7">
    <location>
        <begin position="753"/>
        <end position="769"/>
    </location>
</feature>
<dbReference type="EMBL" id="VRMG01000001">
    <property type="protein sequence ID" value="TXN32813.1"/>
    <property type="molecule type" value="Genomic_DNA"/>
</dbReference>
<reference evidence="10 11" key="1">
    <citation type="submission" date="2019-08" db="EMBL/GenBank/DDBJ databases">
        <title>Bacterial whole genome sequence for Glaciihabitans sp. CHu50b-6-2.</title>
        <authorList>
            <person name="Jin L."/>
        </authorList>
    </citation>
    <scope>NUCLEOTIDE SEQUENCE [LARGE SCALE GENOMIC DNA]</scope>
    <source>
        <strain evidence="10 11">CHu50b-6-2</strain>
    </source>
</reference>
<dbReference type="InterPro" id="IPR001173">
    <property type="entry name" value="Glyco_trans_2-like"/>
</dbReference>
<feature type="transmembrane region" description="Helical" evidence="8">
    <location>
        <begin position="568"/>
        <end position="586"/>
    </location>
</feature>
<organism evidence="10 11">
    <name type="scientific">Lacisediminihabitans profunda</name>
    <dbReference type="NCBI Taxonomy" id="2594790"/>
    <lineage>
        <taxon>Bacteria</taxon>
        <taxon>Bacillati</taxon>
        <taxon>Actinomycetota</taxon>
        <taxon>Actinomycetes</taxon>
        <taxon>Micrococcales</taxon>
        <taxon>Microbacteriaceae</taxon>
        <taxon>Lacisediminihabitans</taxon>
    </lineage>
</organism>
<dbReference type="Gene3D" id="3.90.550.10">
    <property type="entry name" value="Spore Coat Polysaccharide Biosynthesis Protein SpsA, Chain A"/>
    <property type="match status" value="2"/>
</dbReference>
<feature type="transmembrane region" description="Helical" evidence="8">
    <location>
        <begin position="670"/>
        <end position="687"/>
    </location>
</feature>
<keyword evidence="4 8" id="KW-0812">Transmembrane</keyword>
<dbReference type="SUPFAM" id="SSF53448">
    <property type="entry name" value="Nucleotide-diphospho-sugar transferases"/>
    <property type="match status" value="1"/>
</dbReference>
<comment type="caution">
    <text evidence="10">The sequence shown here is derived from an EMBL/GenBank/DDBJ whole genome shotgun (WGS) entry which is preliminary data.</text>
</comment>
<evidence type="ECO:0000256" key="4">
    <source>
        <dbReference type="ARBA" id="ARBA00022692"/>
    </source>
</evidence>
<comment type="subcellular location">
    <subcellularLocation>
        <location evidence="1">Membrane</location>
        <topology evidence="1">Multi-pass membrane protein</topology>
    </subcellularLocation>
</comment>
<name>A0A5C8UXH4_9MICO</name>
<feature type="transmembrane region" description="Helical" evidence="8">
    <location>
        <begin position="645"/>
        <end position="663"/>
    </location>
</feature>
<evidence type="ECO:0000256" key="1">
    <source>
        <dbReference type="ARBA" id="ARBA00004141"/>
    </source>
</evidence>
<dbReference type="Pfam" id="PF13632">
    <property type="entry name" value="Glyco_trans_2_3"/>
    <property type="match status" value="1"/>
</dbReference>
<keyword evidence="3 10" id="KW-0808">Transferase</keyword>